<reference evidence="2 3" key="2">
    <citation type="submission" date="2014-05" db="EMBL/GenBank/DDBJ databases">
        <title>Genome sequence of the 3-chlorobenzoate degrading bacterium Pseudomonas knackmussii B13 shows multiple evidence for horizontal gene transfer.</title>
        <authorList>
            <person name="Miyazaki R."/>
            <person name="Bertelli C."/>
            <person name="Falquet L."/>
            <person name="Robinson-Rechavi M."/>
            <person name="Gharib W."/>
            <person name="Roy S."/>
            <person name="Van der Meer J.R."/>
        </authorList>
    </citation>
    <scope>NUCLEOTIDE SEQUENCE [LARGE SCALE GENOMIC DNA]</scope>
    <source>
        <strain evidence="2 3">B13</strain>
    </source>
</reference>
<dbReference type="RefSeq" id="WP_043253490.1">
    <property type="nucleotide sequence ID" value="NZ_HG322950.1"/>
</dbReference>
<gene>
    <name evidence="2" type="ORF">PKB_3788</name>
</gene>
<dbReference type="Proteomes" id="UP000025241">
    <property type="component" value="Chromosome I"/>
</dbReference>
<dbReference type="OrthoDB" id="6358391at2"/>
<protein>
    <recommendedName>
        <fullName evidence="4">F0F1-type ATP synthase subunit beta</fullName>
    </recommendedName>
</protein>
<dbReference type="eggNOG" id="ENOG50338SY">
    <property type="taxonomic scope" value="Bacteria"/>
</dbReference>
<feature type="signal peptide" evidence="1">
    <location>
        <begin position="1"/>
        <end position="24"/>
    </location>
</feature>
<evidence type="ECO:0000256" key="1">
    <source>
        <dbReference type="SAM" id="SignalP"/>
    </source>
</evidence>
<dbReference type="HOGENOM" id="CLU_087891_0_0_6"/>
<dbReference type="AlphaFoldDB" id="A0A024HJV7"/>
<evidence type="ECO:0008006" key="4">
    <source>
        <dbReference type="Google" id="ProtNLM"/>
    </source>
</evidence>
<dbReference type="PATRIC" id="fig|1301098.3.peg.3797"/>
<name>A0A024HJV7_PSEKB</name>
<proteinExistence type="predicted"/>
<sequence length="268" mass="29514">MSRRPLTLLLSTLLFIATPLLARADAPSDLLNLHQMRLAAQRSISDFFLLTSTEGDARYAGLVDSSTADASNAAGRLGAMPGGASTQLKSQLDQQWLAYRQNLTQQIQAQKQNGYNDFKALGDLAEQNRQLLDTAEQLYGKIQEESGVQVPPLTQQSREQSLLMQAITWNYVARNISVGANPVKSEDQQSLDDLSNRFAINLLRLQQAPQTSPEIGRELRAISTKWHFIEKSLQSAAQSNVPILIDKYSDGIIADLEQVSGLYAAAQQ</sequence>
<dbReference type="KEGG" id="pkc:PKB_3788"/>
<accession>A0A024HJV7</accession>
<keyword evidence="3" id="KW-1185">Reference proteome</keyword>
<evidence type="ECO:0000313" key="3">
    <source>
        <dbReference type="Proteomes" id="UP000025241"/>
    </source>
</evidence>
<feature type="chain" id="PRO_5001533309" description="F0F1-type ATP synthase subunit beta" evidence="1">
    <location>
        <begin position="25"/>
        <end position="268"/>
    </location>
</feature>
<dbReference type="EMBL" id="HG322950">
    <property type="protein sequence ID" value="CDF85126.1"/>
    <property type="molecule type" value="Genomic_DNA"/>
</dbReference>
<reference evidence="2 3" key="1">
    <citation type="submission" date="2013-03" db="EMBL/GenBank/DDBJ databases">
        <authorList>
            <person name="Linke B."/>
        </authorList>
    </citation>
    <scope>NUCLEOTIDE SEQUENCE [LARGE SCALE GENOMIC DNA]</scope>
    <source>
        <strain evidence="2 3">B13</strain>
    </source>
</reference>
<keyword evidence="1" id="KW-0732">Signal</keyword>
<evidence type="ECO:0000313" key="2">
    <source>
        <dbReference type="EMBL" id="CDF85126.1"/>
    </source>
</evidence>
<organism evidence="2 3">
    <name type="scientific">Pseudomonas knackmussii (strain DSM 6978 / CCUG 54928 / LMG 23759 / B13)</name>
    <dbReference type="NCBI Taxonomy" id="1301098"/>
    <lineage>
        <taxon>Bacteria</taxon>
        <taxon>Pseudomonadati</taxon>
        <taxon>Pseudomonadota</taxon>
        <taxon>Gammaproteobacteria</taxon>
        <taxon>Pseudomonadales</taxon>
        <taxon>Pseudomonadaceae</taxon>
        <taxon>Pseudomonas</taxon>
    </lineage>
</organism>